<feature type="region of interest" description="Disordered" evidence="2">
    <location>
        <begin position="80"/>
        <end position="103"/>
    </location>
</feature>
<reference evidence="4 5" key="1">
    <citation type="submission" date="2020-08" db="EMBL/GenBank/DDBJ databases">
        <title>Sequencing the genomes of 1000 actinobacteria strains.</title>
        <authorList>
            <person name="Klenk H.-P."/>
        </authorList>
    </citation>
    <scope>NUCLEOTIDE SEQUENCE [LARGE SCALE GENOMIC DNA]</scope>
    <source>
        <strain evidence="4 5">DSM 43023</strain>
    </source>
</reference>
<feature type="domain" description="Tyr recombinase" evidence="3">
    <location>
        <begin position="1"/>
        <end position="222"/>
    </location>
</feature>
<evidence type="ECO:0000313" key="4">
    <source>
        <dbReference type="EMBL" id="MBB4940919.1"/>
    </source>
</evidence>
<dbReference type="SUPFAM" id="SSF56349">
    <property type="entry name" value="DNA breaking-rejoining enzymes"/>
    <property type="match status" value="1"/>
</dbReference>
<accession>A0A7W7WC61</accession>
<dbReference type="InterPro" id="IPR013762">
    <property type="entry name" value="Integrase-like_cat_sf"/>
</dbReference>
<name>A0A7W7WC61_9ACTN</name>
<dbReference type="AlphaFoldDB" id="A0A7W7WC61"/>
<dbReference type="Gene3D" id="1.10.443.10">
    <property type="entry name" value="Intergrase catalytic core"/>
    <property type="match status" value="1"/>
</dbReference>
<evidence type="ECO:0000259" key="3">
    <source>
        <dbReference type="PROSITE" id="PS51898"/>
    </source>
</evidence>
<evidence type="ECO:0000256" key="1">
    <source>
        <dbReference type="ARBA" id="ARBA00023172"/>
    </source>
</evidence>
<evidence type="ECO:0000313" key="5">
    <source>
        <dbReference type="Proteomes" id="UP000534286"/>
    </source>
</evidence>
<sequence>MSHSSLTERVAAVAAQKRSGPRLVAFFAALYFAGLRPEEAMDLRKANVILPALVRNEETGRWEEQPNAWGELRLRTAAPDVSKEWTDEGTQREERQLKHRAEGESRSVPCAPELVRFLRAHVAAFPPEKDGRLFTGVNGGDLPTITYRRAWDKARAVVLSEAEYASPLGKRIYDLRHTCLSTWLNAGVPPTQVATWAGHSVDVLLKIYAKCIVGQDETAKRRITDALGES</sequence>
<dbReference type="InterPro" id="IPR002104">
    <property type="entry name" value="Integrase_catalytic"/>
</dbReference>
<keyword evidence="5" id="KW-1185">Reference proteome</keyword>
<organism evidence="4 5">
    <name type="scientific">Streptosporangium album</name>
    <dbReference type="NCBI Taxonomy" id="47479"/>
    <lineage>
        <taxon>Bacteria</taxon>
        <taxon>Bacillati</taxon>
        <taxon>Actinomycetota</taxon>
        <taxon>Actinomycetes</taxon>
        <taxon>Streptosporangiales</taxon>
        <taxon>Streptosporangiaceae</taxon>
        <taxon>Streptosporangium</taxon>
    </lineage>
</organism>
<dbReference type="PROSITE" id="PS51898">
    <property type="entry name" value="TYR_RECOMBINASE"/>
    <property type="match status" value="1"/>
</dbReference>
<dbReference type="GO" id="GO:0006310">
    <property type="term" value="P:DNA recombination"/>
    <property type="evidence" value="ECO:0007669"/>
    <property type="project" value="UniProtKB-KW"/>
</dbReference>
<proteinExistence type="predicted"/>
<evidence type="ECO:0000256" key="2">
    <source>
        <dbReference type="SAM" id="MobiDB-lite"/>
    </source>
</evidence>
<protein>
    <submittedName>
        <fullName evidence="4">Integrase</fullName>
    </submittedName>
</protein>
<dbReference type="InterPro" id="IPR011010">
    <property type="entry name" value="DNA_brk_join_enz"/>
</dbReference>
<dbReference type="GO" id="GO:0003677">
    <property type="term" value="F:DNA binding"/>
    <property type="evidence" value="ECO:0007669"/>
    <property type="project" value="InterPro"/>
</dbReference>
<dbReference type="Proteomes" id="UP000534286">
    <property type="component" value="Unassembled WGS sequence"/>
</dbReference>
<feature type="compositionally biased region" description="Basic and acidic residues" evidence="2">
    <location>
        <begin position="81"/>
        <end position="103"/>
    </location>
</feature>
<keyword evidence="1" id="KW-0233">DNA recombination</keyword>
<dbReference type="GO" id="GO:0015074">
    <property type="term" value="P:DNA integration"/>
    <property type="evidence" value="ECO:0007669"/>
    <property type="project" value="InterPro"/>
</dbReference>
<dbReference type="EMBL" id="JACHJU010000002">
    <property type="protein sequence ID" value="MBB4940919.1"/>
    <property type="molecule type" value="Genomic_DNA"/>
</dbReference>
<dbReference type="RefSeq" id="WP_184757052.1">
    <property type="nucleotide sequence ID" value="NZ_BAABEK010000046.1"/>
</dbReference>
<gene>
    <name evidence="4" type="ORF">FHR32_005296</name>
</gene>
<comment type="caution">
    <text evidence="4">The sequence shown here is derived from an EMBL/GenBank/DDBJ whole genome shotgun (WGS) entry which is preliminary data.</text>
</comment>